<evidence type="ECO:0008006" key="3">
    <source>
        <dbReference type="Google" id="ProtNLM"/>
    </source>
</evidence>
<gene>
    <name evidence="1" type="ORF">GCM10025868_41670</name>
</gene>
<accession>A0ABQ6JKX3</accession>
<name>A0ABQ6JKX3_9ACTN</name>
<organism evidence="1 2">
    <name type="scientific">Angustibacter aerolatus</name>
    <dbReference type="NCBI Taxonomy" id="1162965"/>
    <lineage>
        <taxon>Bacteria</taxon>
        <taxon>Bacillati</taxon>
        <taxon>Actinomycetota</taxon>
        <taxon>Actinomycetes</taxon>
        <taxon>Kineosporiales</taxon>
        <taxon>Kineosporiaceae</taxon>
    </lineage>
</organism>
<protein>
    <recommendedName>
        <fullName evidence="3">PDZ domain-containing protein</fullName>
    </recommendedName>
</protein>
<keyword evidence="2" id="KW-1185">Reference proteome</keyword>
<proteinExistence type="predicted"/>
<dbReference type="Proteomes" id="UP001157017">
    <property type="component" value="Unassembled WGS sequence"/>
</dbReference>
<dbReference type="EMBL" id="BSUZ01000001">
    <property type="protein sequence ID" value="GMA88917.1"/>
    <property type="molecule type" value="Genomic_DNA"/>
</dbReference>
<comment type="caution">
    <text evidence="1">The sequence shown here is derived from an EMBL/GenBank/DDBJ whole genome shotgun (WGS) entry which is preliminary data.</text>
</comment>
<evidence type="ECO:0000313" key="2">
    <source>
        <dbReference type="Proteomes" id="UP001157017"/>
    </source>
</evidence>
<reference evidence="2" key="1">
    <citation type="journal article" date="2019" name="Int. J. Syst. Evol. Microbiol.">
        <title>The Global Catalogue of Microorganisms (GCM) 10K type strain sequencing project: providing services to taxonomists for standard genome sequencing and annotation.</title>
        <authorList>
            <consortium name="The Broad Institute Genomics Platform"/>
            <consortium name="The Broad Institute Genome Sequencing Center for Infectious Disease"/>
            <person name="Wu L."/>
            <person name="Ma J."/>
        </authorList>
    </citation>
    <scope>NUCLEOTIDE SEQUENCE [LARGE SCALE GENOMIC DNA]</scope>
    <source>
        <strain evidence="2">NBRC 108730</strain>
    </source>
</reference>
<evidence type="ECO:0000313" key="1">
    <source>
        <dbReference type="EMBL" id="GMA88917.1"/>
    </source>
</evidence>
<sequence>MVHRPGDTLPADVAEWANVVTQRDDLKVTIKGYGDGGLAVVSVLPLDA</sequence>